<accession>A0ABY1W8P9</accession>
<dbReference type="RefSeq" id="WP_005917920.1">
    <property type="nucleotide sequence ID" value="NZ_SHME01000012.1"/>
</dbReference>
<keyword evidence="3" id="KW-1185">Reference proteome</keyword>
<reference evidence="2 3" key="1">
    <citation type="submission" date="2019-02" db="EMBL/GenBank/DDBJ databases">
        <title>WGS of Pseudoxanthomonas species novum from clinical isolates.</title>
        <authorList>
            <person name="Bernier A.-M."/>
            <person name="Bernard K."/>
            <person name="Vachon A."/>
        </authorList>
    </citation>
    <scope>NUCLEOTIDE SEQUENCE [LARGE SCALE GENOMIC DNA]</scope>
    <source>
        <strain evidence="3">NML 170316</strain>
    </source>
</reference>
<dbReference type="SUPFAM" id="SSF52540">
    <property type="entry name" value="P-loop containing nucleoside triphosphate hydrolases"/>
    <property type="match status" value="1"/>
</dbReference>
<sequence length="215" mass="22694">MIVAVGGTKGGIGKTTLAVQLATAQACAGKRVWLIDGDRQGSAIASITNRAERPELPAIAAGHYPEGKTLRAQVLAQRDLFDEIVIDVGGRDSTSLRAALMLADVLIVPFRPRNYDVWALTETAELVAEAKAQREGLQAFAVLNMADPGVLAADNREAAEAVQDVPELQLLDTPLRQRKALANASSAGLHITELRPSDPKACHEVAAIVAAIYGA</sequence>
<comment type="caution">
    <text evidence="2">The sequence shown here is derived from an EMBL/GenBank/DDBJ whole genome shotgun (WGS) entry which is preliminary data.</text>
</comment>
<dbReference type="Proteomes" id="UP000293089">
    <property type="component" value="Unassembled WGS sequence"/>
</dbReference>
<dbReference type="InterPro" id="IPR050678">
    <property type="entry name" value="DNA_Partitioning_ATPase"/>
</dbReference>
<evidence type="ECO:0000313" key="2">
    <source>
        <dbReference type="EMBL" id="TAA16114.1"/>
    </source>
</evidence>
<gene>
    <name evidence="2" type="ORF">EA658_20880</name>
</gene>
<feature type="domain" description="CobQ/CobB/MinD/ParA nucleotide binding" evidence="1">
    <location>
        <begin position="3"/>
        <end position="189"/>
    </location>
</feature>
<dbReference type="InterPro" id="IPR027417">
    <property type="entry name" value="P-loop_NTPase"/>
</dbReference>
<proteinExistence type="predicted"/>
<dbReference type="Pfam" id="PF01656">
    <property type="entry name" value="CbiA"/>
    <property type="match status" value="1"/>
</dbReference>
<dbReference type="PIRSF" id="PIRSF009320">
    <property type="entry name" value="Nuc_binding_HP_1000"/>
    <property type="match status" value="1"/>
</dbReference>
<dbReference type="EMBL" id="SHME01000012">
    <property type="protein sequence ID" value="TAA16114.1"/>
    <property type="molecule type" value="Genomic_DNA"/>
</dbReference>
<evidence type="ECO:0000313" key="3">
    <source>
        <dbReference type="Proteomes" id="UP000293089"/>
    </source>
</evidence>
<dbReference type="Gene3D" id="3.40.50.300">
    <property type="entry name" value="P-loop containing nucleotide triphosphate hydrolases"/>
    <property type="match status" value="1"/>
</dbReference>
<evidence type="ECO:0000259" key="1">
    <source>
        <dbReference type="Pfam" id="PF01656"/>
    </source>
</evidence>
<protein>
    <submittedName>
        <fullName evidence="2">Chromosome partitioning protein ParA</fullName>
    </submittedName>
</protein>
<dbReference type="CDD" id="cd02042">
    <property type="entry name" value="ParAB_family"/>
    <property type="match status" value="1"/>
</dbReference>
<dbReference type="PANTHER" id="PTHR13696:SF96">
    <property type="entry name" value="COBQ_COBB_MIND_PARA NUCLEOTIDE BINDING DOMAIN-CONTAINING PROTEIN"/>
    <property type="match status" value="1"/>
</dbReference>
<organism evidence="2 3">
    <name type="scientific">Pseudoxanthomonas winnipegensis</name>
    <dbReference type="NCBI Taxonomy" id="2480810"/>
    <lineage>
        <taxon>Bacteria</taxon>
        <taxon>Pseudomonadati</taxon>
        <taxon>Pseudomonadota</taxon>
        <taxon>Gammaproteobacteria</taxon>
        <taxon>Lysobacterales</taxon>
        <taxon>Lysobacteraceae</taxon>
        <taxon>Pseudoxanthomonas</taxon>
    </lineage>
</organism>
<dbReference type="PANTHER" id="PTHR13696">
    <property type="entry name" value="P-LOOP CONTAINING NUCLEOSIDE TRIPHOSPHATE HYDROLASE"/>
    <property type="match status" value="1"/>
</dbReference>
<name>A0ABY1W8P9_9GAMM</name>
<dbReference type="InterPro" id="IPR002586">
    <property type="entry name" value="CobQ/CobB/MinD/ParA_Nub-bd_dom"/>
</dbReference>